<gene>
    <name evidence="3" type="ORF">EV386_3047</name>
</gene>
<keyword evidence="2" id="KW-0812">Transmembrane</keyword>
<protein>
    <recommendedName>
        <fullName evidence="5">Sodium:proton antiporter</fullName>
    </recommendedName>
</protein>
<reference evidence="3 4" key="1">
    <citation type="submission" date="2019-02" db="EMBL/GenBank/DDBJ databases">
        <title>Sequencing the genomes of 1000 actinobacteria strains.</title>
        <authorList>
            <person name="Klenk H.-P."/>
        </authorList>
    </citation>
    <scope>NUCLEOTIDE SEQUENCE [LARGE SCALE GENOMIC DNA]</scope>
    <source>
        <strain evidence="3 4">DSM 16932</strain>
    </source>
</reference>
<dbReference type="InterPro" id="IPR046291">
    <property type="entry name" value="DUF6328"/>
</dbReference>
<feature type="transmembrane region" description="Helical" evidence="2">
    <location>
        <begin position="138"/>
        <end position="163"/>
    </location>
</feature>
<dbReference type="AlphaFoldDB" id="A0A4V2EYE4"/>
<evidence type="ECO:0000256" key="1">
    <source>
        <dbReference type="SAM" id="MobiDB-lite"/>
    </source>
</evidence>
<evidence type="ECO:0000313" key="3">
    <source>
        <dbReference type="EMBL" id="RZS62700.1"/>
    </source>
</evidence>
<accession>A0A4V2EYE4</accession>
<organism evidence="3 4">
    <name type="scientific">Xylanimonas ulmi</name>
    <dbReference type="NCBI Taxonomy" id="228973"/>
    <lineage>
        <taxon>Bacteria</taxon>
        <taxon>Bacillati</taxon>
        <taxon>Actinomycetota</taxon>
        <taxon>Actinomycetes</taxon>
        <taxon>Micrococcales</taxon>
        <taxon>Promicromonosporaceae</taxon>
        <taxon>Xylanimonas</taxon>
    </lineage>
</organism>
<comment type="caution">
    <text evidence="3">The sequence shown here is derived from an EMBL/GenBank/DDBJ whole genome shotgun (WGS) entry which is preliminary data.</text>
</comment>
<dbReference type="Pfam" id="PF19853">
    <property type="entry name" value="DUF6328"/>
    <property type="match status" value="1"/>
</dbReference>
<dbReference type="Proteomes" id="UP000293852">
    <property type="component" value="Unassembled WGS sequence"/>
</dbReference>
<evidence type="ECO:0000313" key="4">
    <source>
        <dbReference type="Proteomes" id="UP000293852"/>
    </source>
</evidence>
<feature type="transmembrane region" description="Helical" evidence="2">
    <location>
        <begin position="38"/>
        <end position="58"/>
    </location>
</feature>
<feature type="transmembrane region" description="Helical" evidence="2">
    <location>
        <begin position="70"/>
        <end position="92"/>
    </location>
</feature>
<evidence type="ECO:0000256" key="2">
    <source>
        <dbReference type="SAM" id="Phobius"/>
    </source>
</evidence>
<sequence length="169" mass="18361">MPRDTDRHYRRPMDASDGRPETPEQRSDRNWSELLQELRVMQTGVQLLTGFLLTLPFQPRFADLSTPQRVGYLMLVVVAALTTGLAVAPVALHRALFRKHLKARLVTAADHMTRAALLLLAVLVAGVVALVFDVVVGTVAGAVTGGAAIVVLVGLWAVLPAVIRARREP</sequence>
<feature type="region of interest" description="Disordered" evidence="1">
    <location>
        <begin position="1"/>
        <end position="29"/>
    </location>
</feature>
<feature type="transmembrane region" description="Helical" evidence="2">
    <location>
        <begin position="113"/>
        <end position="132"/>
    </location>
</feature>
<name>A0A4V2EYE4_9MICO</name>
<keyword evidence="4" id="KW-1185">Reference proteome</keyword>
<dbReference type="EMBL" id="SGWX01000001">
    <property type="protein sequence ID" value="RZS62700.1"/>
    <property type="molecule type" value="Genomic_DNA"/>
</dbReference>
<proteinExistence type="predicted"/>
<keyword evidence="2" id="KW-1133">Transmembrane helix</keyword>
<evidence type="ECO:0008006" key="5">
    <source>
        <dbReference type="Google" id="ProtNLM"/>
    </source>
</evidence>
<keyword evidence="2" id="KW-0472">Membrane</keyword>